<organism evidence="1">
    <name type="scientific">marine sediment metagenome</name>
    <dbReference type="NCBI Taxonomy" id="412755"/>
    <lineage>
        <taxon>unclassified sequences</taxon>
        <taxon>metagenomes</taxon>
        <taxon>ecological metagenomes</taxon>
    </lineage>
</organism>
<sequence length="103" mass="10960">MKRKSFRVLLALVLVLSFGLVTAVPAGADPGTLTVVPFELQQTGGTAAWLEDAAYTGSWGVNLGTKADGTDYGRVAFTWNDQALSTITNMSYWYNLQAGNGSP</sequence>
<protein>
    <submittedName>
        <fullName evidence="1">Uncharacterized protein</fullName>
    </submittedName>
</protein>
<gene>
    <name evidence="1" type="ORF">S12H4_37485</name>
</gene>
<accession>X1U7U7</accession>
<feature type="non-terminal residue" evidence="1">
    <location>
        <position position="103"/>
    </location>
</feature>
<reference evidence="1" key="1">
    <citation type="journal article" date="2014" name="Front. Microbiol.">
        <title>High frequency of phylogenetically diverse reductive dehalogenase-homologous genes in deep subseafloor sedimentary metagenomes.</title>
        <authorList>
            <person name="Kawai M."/>
            <person name="Futagami T."/>
            <person name="Toyoda A."/>
            <person name="Takaki Y."/>
            <person name="Nishi S."/>
            <person name="Hori S."/>
            <person name="Arai W."/>
            <person name="Tsubouchi T."/>
            <person name="Morono Y."/>
            <person name="Uchiyama I."/>
            <person name="Ito T."/>
            <person name="Fujiyama A."/>
            <person name="Inagaki F."/>
            <person name="Takami H."/>
        </authorList>
    </citation>
    <scope>NUCLEOTIDE SEQUENCE</scope>
    <source>
        <strain evidence="1">Expedition CK06-06</strain>
    </source>
</reference>
<evidence type="ECO:0000313" key="1">
    <source>
        <dbReference type="EMBL" id="GAI99691.1"/>
    </source>
</evidence>
<proteinExistence type="predicted"/>
<comment type="caution">
    <text evidence="1">The sequence shown here is derived from an EMBL/GenBank/DDBJ whole genome shotgun (WGS) entry which is preliminary data.</text>
</comment>
<dbReference type="AlphaFoldDB" id="X1U7U7"/>
<name>X1U7U7_9ZZZZ</name>
<dbReference type="EMBL" id="BARW01022462">
    <property type="protein sequence ID" value="GAI99691.1"/>
    <property type="molecule type" value="Genomic_DNA"/>
</dbReference>